<keyword evidence="6" id="KW-1015">Disulfide bond</keyword>
<keyword evidence="4 9" id="KW-0274">FAD</keyword>
<keyword evidence="5 11" id="KW-0560">Oxidoreductase</keyword>
<evidence type="ECO:0000313" key="15">
    <source>
        <dbReference type="EMBL" id="STX34306.1"/>
    </source>
</evidence>
<evidence type="ECO:0000259" key="12">
    <source>
        <dbReference type="Pfam" id="PF02852"/>
    </source>
</evidence>
<dbReference type="PANTHER" id="PTHR42737:SF2">
    <property type="entry name" value="GLUTATHIONE REDUCTASE"/>
    <property type="match status" value="1"/>
</dbReference>
<dbReference type="PRINTS" id="PR00411">
    <property type="entry name" value="PNDRDTASEI"/>
</dbReference>
<evidence type="ECO:0000256" key="9">
    <source>
        <dbReference type="PIRSR" id="PIRSR000350-3"/>
    </source>
</evidence>
<proteinExistence type="inferred from homology"/>
<dbReference type="InterPro" id="IPR023753">
    <property type="entry name" value="FAD/NAD-binding_dom"/>
</dbReference>
<feature type="binding site" evidence="9">
    <location>
        <position position="304"/>
    </location>
    <ligand>
        <name>FAD</name>
        <dbReference type="ChEBI" id="CHEBI:57692"/>
    </ligand>
</feature>
<dbReference type="EMBL" id="LNXX01000031">
    <property type="protein sequence ID" value="KTC84795.1"/>
    <property type="molecule type" value="Genomic_DNA"/>
</dbReference>
<keyword evidence="16" id="KW-1185">Reference proteome</keyword>
<keyword evidence="7 11" id="KW-0676">Redox-active center</keyword>
<dbReference type="InterPro" id="IPR004099">
    <property type="entry name" value="Pyr_nucl-diS_OxRdtase_dimer"/>
</dbReference>
<evidence type="ECO:0000256" key="2">
    <source>
        <dbReference type="ARBA" id="ARBA00011738"/>
    </source>
</evidence>
<dbReference type="PROSITE" id="PS00076">
    <property type="entry name" value="PYRIDINE_REDOX_1"/>
    <property type="match status" value="1"/>
</dbReference>
<dbReference type="GO" id="GO:0050661">
    <property type="term" value="F:NADP binding"/>
    <property type="evidence" value="ECO:0007669"/>
    <property type="project" value="InterPro"/>
</dbReference>
<dbReference type="AlphaFoldDB" id="A0A378IH24"/>
<accession>A0A378IH24</accession>
<reference evidence="15 17" key="2">
    <citation type="submission" date="2018-06" db="EMBL/GenBank/DDBJ databases">
        <authorList>
            <consortium name="Pathogen Informatics"/>
            <person name="Doyle S."/>
        </authorList>
    </citation>
    <scope>NUCLEOTIDE SEQUENCE [LARGE SCALE GENOMIC DNA]</scope>
    <source>
        <strain evidence="15 17">NCTC12438</strain>
    </source>
</reference>
<dbReference type="GO" id="GO:0045454">
    <property type="term" value="P:cell redox homeostasis"/>
    <property type="evidence" value="ECO:0007669"/>
    <property type="project" value="InterPro"/>
</dbReference>
<dbReference type="FunFam" id="3.30.390.30:FF:000003">
    <property type="entry name" value="Glutathione reductase"/>
    <property type="match status" value="1"/>
</dbReference>
<dbReference type="GO" id="GO:0004362">
    <property type="term" value="F:glutathione-disulfide reductase (NADPH) activity"/>
    <property type="evidence" value="ECO:0007669"/>
    <property type="project" value="UniProtKB-EC"/>
</dbReference>
<feature type="binding site" evidence="9">
    <location>
        <position position="52"/>
    </location>
    <ligand>
        <name>FAD</name>
        <dbReference type="ChEBI" id="CHEBI:57692"/>
    </ligand>
</feature>
<gene>
    <name evidence="15" type="primary">gor</name>
    <name evidence="14" type="ORF">Lcin_1828</name>
    <name evidence="15" type="ORF">NCTC12438_00904</name>
</gene>
<evidence type="ECO:0000256" key="11">
    <source>
        <dbReference type="RuleBase" id="RU003691"/>
    </source>
</evidence>
<feature type="binding site" evidence="9">
    <location>
        <position position="115"/>
    </location>
    <ligand>
        <name>FAD</name>
        <dbReference type="ChEBI" id="CHEBI:57692"/>
    </ligand>
</feature>
<evidence type="ECO:0000256" key="10">
    <source>
        <dbReference type="PIRSR" id="PIRSR000350-4"/>
    </source>
</evidence>
<dbReference type="SUPFAM" id="SSF51905">
    <property type="entry name" value="FAD/NAD(P)-binding domain"/>
    <property type="match status" value="1"/>
</dbReference>
<organism evidence="15 17">
    <name type="scientific">Legionella cincinnatiensis</name>
    <dbReference type="NCBI Taxonomy" id="28085"/>
    <lineage>
        <taxon>Bacteria</taxon>
        <taxon>Pseudomonadati</taxon>
        <taxon>Pseudomonadota</taxon>
        <taxon>Gammaproteobacteria</taxon>
        <taxon>Legionellales</taxon>
        <taxon>Legionellaceae</taxon>
        <taxon>Legionella</taxon>
    </lineage>
</organism>
<feature type="domain" description="FAD/NAD(P)-binding" evidence="13">
    <location>
        <begin position="6"/>
        <end position="319"/>
    </location>
</feature>
<feature type="disulfide bond" description="Redox-active" evidence="10">
    <location>
        <begin position="43"/>
        <end position="48"/>
    </location>
</feature>
<feature type="domain" description="Pyridine nucleotide-disulphide oxidoreductase dimerisation" evidence="12">
    <location>
        <begin position="340"/>
        <end position="450"/>
    </location>
</feature>
<feature type="active site" description="Proton acceptor" evidence="8">
    <location>
        <position position="440"/>
    </location>
</feature>
<feature type="binding site" evidence="9">
    <location>
        <position position="263"/>
    </location>
    <ligand>
        <name>NAD(+)</name>
        <dbReference type="ChEBI" id="CHEBI:57540"/>
    </ligand>
</feature>
<dbReference type="Pfam" id="PF07992">
    <property type="entry name" value="Pyr_redox_2"/>
    <property type="match status" value="1"/>
</dbReference>
<evidence type="ECO:0000256" key="4">
    <source>
        <dbReference type="ARBA" id="ARBA00022827"/>
    </source>
</evidence>
<dbReference type="GO" id="GO:0050660">
    <property type="term" value="F:flavin adenine dinucleotide binding"/>
    <property type="evidence" value="ECO:0007669"/>
    <property type="project" value="InterPro"/>
</dbReference>
<dbReference type="PIRSF" id="PIRSF000350">
    <property type="entry name" value="Mercury_reductase_MerA"/>
    <property type="match status" value="1"/>
</dbReference>
<dbReference type="InterPro" id="IPR012999">
    <property type="entry name" value="Pyr_OxRdtase_I_AS"/>
</dbReference>
<dbReference type="InterPro" id="IPR001100">
    <property type="entry name" value="Pyr_nuc-diS_OxRdtase"/>
</dbReference>
<dbReference type="InterPro" id="IPR006322">
    <property type="entry name" value="Glutathione_Rdtase_euk/bac"/>
</dbReference>
<evidence type="ECO:0000256" key="8">
    <source>
        <dbReference type="PIRSR" id="PIRSR000350-2"/>
    </source>
</evidence>
<dbReference type="Gene3D" id="3.50.50.60">
    <property type="entry name" value="FAD/NAD(P)-binding domain"/>
    <property type="match status" value="2"/>
</dbReference>
<dbReference type="EC" id="1.8.1.7" evidence="15"/>
<dbReference type="Proteomes" id="UP000054854">
    <property type="component" value="Unassembled WGS sequence"/>
</dbReference>
<dbReference type="GO" id="GO:0034599">
    <property type="term" value="P:cellular response to oxidative stress"/>
    <property type="evidence" value="ECO:0007669"/>
    <property type="project" value="TreeGrafter"/>
</dbReference>
<dbReference type="NCBIfam" id="NF004776">
    <property type="entry name" value="PRK06116.1"/>
    <property type="match status" value="1"/>
</dbReference>
<evidence type="ECO:0000313" key="17">
    <source>
        <dbReference type="Proteomes" id="UP000255316"/>
    </source>
</evidence>
<dbReference type="GO" id="GO:0006749">
    <property type="term" value="P:glutathione metabolic process"/>
    <property type="evidence" value="ECO:0007669"/>
    <property type="project" value="InterPro"/>
</dbReference>
<evidence type="ECO:0000313" key="14">
    <source>
        <dbReference type="EMBL" id="KTC84795.1"/>
    </source>
</evidence>
<dbReference type="SUPFAM" id="SSF55424">
    <property type="entry name" value="FAD/NAD-linked reductases, dimerisation (C-terminal) domain"/>
    <property type="match status" value="1"/>
</dbReference>
<evidence type="ECO:0000259" key="13">
    <source>
        <dbReference type="Pfam" id="PF07992"/>
    </source>
</evidence>
<dbReference type="Pfam" id="PF02852">
    <property type="entry name" value="Pyr_redox_dim"/>
    <property type="match status" value="1"/>
</dbReference>
<dbReference type="STRING" id="28085.Lcin_1828"/>
<dbReference type="InterPro" id="IPR016156">
    <property type="entry name" value="FAD/NAD-linked_Rdtase_dimer_sf"/>
</dbReference>
<comment type="cofactor">
    <cofactor evidence="9">
        <name>FAD</name>
        <dbReference type="ChEBI" id="CHEBI:57692"/>
    </cofactor>
    <text evidence="9">Binds 1 FAD per subunit.</text>
</comment>
<name>A0A378IH24_9GAMM</name>
<dbReference type="NCBIfam" id="TIGR01421">
    <property type="entry name" value="gluta_reduc_1"/>
    <property type="match status" value="1"/>
</dbReference>
<protein>
    <submittedName>
        <fullName evidence="15">Glutathione reductase</fullName>
        <ecNumber evidence="15">1.8.1.7</ecNumber>
    </submittedName>
</protein>
<evidence type="ECO:0000256" key="3">
    <source>
        <dbReference type="ARBA" id="ARBA00022630"/>
    </source>
</evidence>
<dbReference type="Proteomes" id="UP000255316">
    <property type="component" value="Unassembled WGS sequence"/>
</dbReference>
<dbReference type="RefSeq" id="WP_058464999.1">
    <property type="nucleotide sequence ID" value="NZ_CAAAHQ010000053.1"/>
</dbReference>
<dbReference type="PANTHER" id="PTHR42737">
    <property type="entry name" value="GLUTATHIONE REDUCTASE"/>
    <property type="match status" value="1"/>
</dbReference>
<feature type="binding site" evidence="9">
    <location>
        <begin position="174"/>
        <end position="181"/>
    </location>
    <ligand>
        <name>NAD(+)</name>
        <dbReference type="ChEBI" id="CHEBI:57540"/>
    </ligand>
</feature>
<dbReference type="EMBL" id="UGNX01000001">
    <property type="protein sequence ID" value="STX34306.1"/>
    <property type="molecule type" value="Genomic_DNA"/>
</dbReference>
<evidence type="ECO:0000313" key="16">
    <source>
        <dbReference type="Proteomes" id="UP000054854"/>
    </source>
</evidence>
<dbReference type="OrthoDB" id="9800167at2"/>
<evidence type="ECO:0000256" key="1">
    <source>
        <dbReference type="ARBA" id="ARBA00007532"/>
    </source>
</evidence>
<keyword evidence="9" id="KW-0520">NAD</keyword>
<keyword evidence="9" id="KW-0547">Nucleotide-binding</keyword>
<dbReference type="FunFam" id="3.50.50.60:FF:000235">
    <property type="entry name" value="Glutathione reductase"/>
    <property type="match status" value="1"/>
</dbReference>
<evidence type="ECO:0000256" key="6">
    <source>
        <dbReference type="ARBA" id="ARBA00023157"/>
    </source>
</evidence>
<reference evidence="14 16" key="1">
    <citation type="submission" date="2015-11" db="EMBL/GenBank/DDBJ databases">
        <title>Genomic analysis of 38 Legionella species identifies large and diverse effector repertoires.</title>
        <authorList>
            <person name="Burstein D."/>
            <person name="Amaro F."/>
            <person name="Zusman T."/>
            <person name="Lifshitz Z."/>
            <person name="Cohen O."/>
            <person name="Gilbert J.A."/>
            <person name="Pupko T."/>
            <person name="Shuman H.A."/>
            <person name="Segal G."/>
        </authorList>
    </citation>
    <scope>NUCLEOTIDE SEQUENCE [LARGE SCALE GENOMIC DNA]</scope>
    <source>
        <strain evidence="14 16">CDC#72-OH-14</strain>
    </source>
</reference>
<keyword evidence="3 11" id="KW-0285">Flavoprotein</keyword>
<comment type="subunit">
    <text evidence="2">Homodimer.</text>
</comment>
<dbReference type="InterPro" id="IPR036188">
    <property type="entry name" value="FAD/NAD-bd_sf"/>
</dbReference>
<evidence type="ECO:0000256" key="7">
    <source>
        <dbReference type="ARBA" id="ARBA00023284"/>
    </source>
</evidence>
<evidence type="ECO:0000256" key="5">
    <source>
        <dbReference type="ARBA" id="ARBA00023002"/>
    </source>
</evidence>
<dbReference type="InterPro" id="IPR046952">
    <property type="entry name" value="GSHR/TRXR-like"/>
</dbReference>
<dbReference type="PRINTS" id="PR00368">
    <property type="entry name" value="FADPNR"/>
</dbReference>
<sequence>MKNKHFDLIVIGGGSGGIASAVRAAKYGSKVAVIEASHLGGTCVNLGCVPKKIMFNASMIADMLHHAPDYGFNSVTVHLDWHTLVNQRNSYIDRLRENYAKRLSQYDITLIQGKGEFHNEHTIKVNDALYQAPHIIIATGGEPSQPQIHGIQHAIDSDGFFSLTKQPKKVAVIGSGYIGVELAGVLHTLGSETHLLMRGTKPLSRFDSILGDTLLEIMQQQGIHIHQNHRAQEINLHSDGRKSIVCQSGSIIHDIDVIIVAVGRSPRTSHLQLEKAHVTTDKQGLILVDAFQNTSTKGIYAIGDVTNAPALTPVAIAAGRRLADRLFGQQPDACLSYENISTVIFSHPPMGTVGLSEEEATERYGKEHIKVYQTRFTPMFDAFTTQKTPTVMKLVTLGQEEKIIGLHVIGFGADEMLQGFGVAVKMGACKKDFDNTIAIHPTSAEEFVTMV</sequence>
<comment type="similarity">
    <text evidence="1 11">Belongs to the class-I pyridine nucleotide-disulfide oxidoreductase family.</text>
</comment>
<dbReference type="Gene3D" id="3.30.390.30">
    <property type="match status" value="1"/>
</dbReference>
<dbReference type="GO" id="GO:0005829">
    <property type="term" value="C:cytosol"/>
    <property type="evidence" value="ECO:0007669"/>
    <property type="project" value="TreeGrafter"/>
</dbReference>